<dbReference type="Pfam" id="PF01510">
    <property type="entry name" value="Amidase_2"/>
    <property type="match status" value="1"/>
</dbReference>
<dbReference type="Gene3D" id="3.40.80.10">
    <property type="entry name" value="Peptidoglycan recognition protein-like"/>
    <property type="match status" value="1"/>
</dbReference>
<feature type="domain" description="N-acetylmuramoyl-L-alanine amidase" evidence="6">
    <location>
        <begin position="12"/>
        <end position="153"/>
    </location>
</feature>
<dbReference type="InterPro" id="IPR036365">
    <property type="entry name" value="PGBD-like_sf"/>
</dbReference>
<dbReference type="InterPro" id="IPR002477">
    <property type="entry name" value="Peptidoglycan-bd-like"/>
</dbReference>
<dbReference type="GO" id="GO:0008745">
    <property type="term" value="F:N-acetylmuramoyl-L-alanine amidase activity"/>
    <property type="evidence" value="ECO:0007669"/>
    <property type="project" value="UniProtKB-EC"/>
</dbReference>
<dbReference type="PANTHER" id="PTHR30417:SF1">
    <property type="entry name" value="N-ACETYLMURAMOYL-L-ALANINE AMIDASE AMID"/>
    <property type="match status" value="1"/>
</dbReference>
<evidence type="ECO:0000256" key="3">
    <source>
        <dbReference type="ARBA" id="ARBA00011901"/>
    </source>
</evidence>
<dbReference type="PANTHER" id="PTHR30417">
    <property type="entry name" value="N-ACETYLMURAMOYL-L-ALANINE AMIDASE AMID"/>
    <property type="match status" value="1"/>
</dbReference>
<accession>A0ABU0C902</accession>
<evidence type="ECO:0000256" key="4">
    <source>
        <dbReference type="ARBA" id="ARBA00022801"/>
    </source>
</evidence>
<evidence type="ECO:0000313" key="7">
    <source>
        <dbReference type="EMBL" id="MDQ0326648.1"/>
    </source>
</evidence>
<name>A0ABU0C902_9BRAD</name>
<dbReference type="Proteomes" id="UP001230253">
    <property type="component" value="Unassembled WGS sequence"/>
</dbReference>
<reference evidence="7 8" key="1">
    <citation type="submission" date="2023-07" db="EMBL/GenBank/DDBJ databases">
        <title>Genomic Encyclopedia of Type Strains, Phase IV (KMG-IV): sequencing the most valuable type-strain genomes for metagenomic binning, comparative biology and taxonomic classification.</title>
        <authorList>
            <person name="Goeker M."/>
        </authorList>
    </citation>
    <scope>NUCLEOTIDE SEQUENCE [LARGE SCALE GENOMIC DNA]</scope>
    <source>
        <strain evidence="7 8">DSM 11549</strain>
    </source>
</reference>
<dbReference type="CDD" id="cd06583">
    <property type="entry name" value="PGRP"/>
    <property type="match status" value="1"/>
</dbReference>
<dbReference type="RefSeq" id="WP_307154802.1">
    <property type="nucleotide sequence ID" value="NZ_JAUSUK010000002.1"/>
</dbReference>
<keyword evidence="5" id="KW-0961">Cell wall biogenesis/degradation</keyword>
<keyword evidence="4 7" id="KW-0378">Hydrolase</keyword>
<dbReference type="InterPro" id="IPR036505">
    <property type="entry name" value="Amidase/PGRP_sf"/>
</dbReference>
<evidence type="ECO:0000313" key="8">
    <source>
        <dbReference type="Proteomes" id="UP001230253"/>
    </source>
</evidence>
<protein>
    <recommendedName>
        <fullName evidence="3">N-acetylmuramoyl-L-alanine amidase</fullName>
        <ecNumber evidence="3">3.5.1.28</ecNumber>
    </recommendedName>
</protein>
<dbReference type="Gene3D" id="1.10.101.10">
    <property type="entry name" value="PGBD-like superfamily/PGBD"/>
    <property type="match status" value="1"/>
</dbReference>
<dbReference type="EMBL" id="JAUSUK010000002">
    <property type="protein sequence ID" value="MDQ0326648.1"/>
    <property type="molecule type" value="Genomic_DNA"/>
</dbReference>
<evidence type="ECO:0000256" key="5">
    <source>
        <dbReference type="ARBA" id="ARBA00023316"/>
    </source>
</evidence>
<comment type="catalytic activity">
    <reaction evidence="1">
        <text>Hydrolyzes the link between N-acetylmuramoyl residues and L-amino acid residues in certain cell-wall glycopeptides.</text>
        <dbReference type="EC" id="3.5.1.28"/>
    </reaction>
</comment>
<dbReference type="EC" id="3.5.1.28" evidence="3"/>
<dbReference type="SUPFAM" id="SSF47090">
    <property type="entry name" value="PGBD-like"/>
    <property type="match status" value="1"/>
</dbReference>
<dbReference type="SUPFAM" id="SSF55846">
    <property type="entry name" value="N-acetylmuramoyl-L-alanine amidase-like"/>
    <property type="match status" value="1"/>
</dbReference>
<dbReference type="Pfam" id="PF01471">
    <property type="entry name" value="PG_binding_1"/>
    <property type="match status" value="1"/>
</dbReference>
<evidence type="ECO:0000256" key="2">
    <source>
        <dbReference type="ARBA" id="ARBA00007553"/>
    </source>
</evidence>
<comment type="caution">
    <text evidence="7">The sequence shown here is derived from an EMBL/GenBank/DDBJ whole genome shotgun (WGS) entry which is preliminary data.</text>
</comment>
<comment type="similarity">
    <text evidence="2">Belongs to the N-acetylmuramoyl-L-alanine amidase 2 family.</text>
</comment>
<sequence length="252" mass="28067">MRNSLLGEWQPSPNFNSRNGEPVDILLLHYTGMEKEDEALARLRDPHAQVSCHYLVRTDGTRLRLVDEKERAWHAGRSSWNGASDINARSIGIEIANWGHAALEKGATLPPFGDRQIDSVIALCQDILKRHKIPARRVLGHSDVAPDRKLDPGELFPWHRLAEAGIGHFVSPEPASPEPLLAPGAEGEEVADIQSLLALYGYCVAVTGVYDERTRTVVGAFQRHFRPERIDGIVDHSTFRTLHKLLASIDEI</sequence>
<gene>
    <name evidence="7" type="ORF">J2R99_002517</name>
</gene>
<evidence type="ECO:0000259" key="6">
    <source>
        <dbReference type="SMART" id="SM00644"/>
    </source>
</evidence>
<evidence type="ECO:0000256" key="1">
    <source>
        <dbReference type="ARBA" id="ARBA00001561"/>
    </source>
</evidence>
<dbReference type="InterPro" id="IPR036366">
    <property type="entry name" value="PGBDSf"/>
</dbReference>
<dbReference type="InterPro" id="IPR002502">
    <property type="entry name" value="Amidase_domain"/>
</dbReference>
<organism evidence="7 8">
    <name type="scientific">Rhodopseudomonas julia</name>
    <dbReference type="NCBI Taxonomy" id="200617"/>
    <lineage>
        <taxon>Bacteria</taxon>
        <taxon>Pseudomonadati</taxon>
        <taxon>Pseudomonadota</taxon>
        <taxon>Alphaproteobacteria</taxon>
        <taxon>Hyphomicrobiales</taxon>
        <taxon>Nitrobacteraceae</taxon>
        <taxon>Rhodopseudomonas</taxon>
    </lineage>
</organism>
<proteinExistence type="inferred from homology"/>
<dbReference type="SMART" id="SM00644">
    <property type="entry name" value="Ami_2"/>
    <property type="match status" value="1"/>
</dbReference>
<dbReference type="InterPro" id="IPR051206">
    <property type="entry name" value="NAMLAA_amidase_2"/>
</dbReference>
<keyword evidence="8" id="KW-1185">Reference proteome</keyword>